<gene>
    <name evidence="8" type="ORF">G5C65_34290</name>
</gene>
<dbReference type="SUPFAM" id="SSF48452">
    <property type="entry name" value="TPR-like"/>
    <property type="match status" value="1"/>
</dbReference>
<dbReference type="PROSITE" id="PS51755">
    <property type="entry name" value="OMPR_PHOB"/>
    <property type="match status" value="1"/>
</dbReference>
<dbReference type="InterPro" id="IPR051677">
    <property type="entry name" value="AfsR-DnrI-RedD_regulator"/>
</dbReference>
<dbReference type="CDD" id="cd15831">
    <property type="entry name" value="BTAD"/>
    <property type="match status" value="1"/>
</dbReference>
<keyword evidence="2" id="KW-0902">Two-component regulatory system</keyword>
<dbReference type="Pfam" id="PF03704">
    <property type="entry name" value="BTAD"/>
    <property type="match status" value="1"/>
</dbReference>
<accession>A0A6G4X986</accession>
<name>A0A6G4X986_9ACTN</name>
<dbReference type="EMBL" id="JAAKZZ010000690">
    <property type="protein sequence ID" value="NGO73314.1"/>
    <property type="molecule type" value="Genomic_DNA"/>
</dbReference>
<dbReference type="SMART" id="SM00862">
    <property type="entry name" value="Trans_reg_C"/>
    <property type="match status" value="1"/>
</dbReference>
<comment type="similarity">
    <text evidence="1">Belongs to the AfsR/DnrI/RedD regulatory family.</text>
</comment>
<evidence type="ECO:0000256" key="3">
    <source>
        <dbReference type="ARBA" id="ARBA00023015"/>
    </source>
</evidence>
<proteinExistence type="inferred from homology"/>
<comment type="caution">
    <text evidence="8">The sequence shown here is derived from an EMBL/GenBank/DDBJ whole genome shotgun (WGS) entry which is preliminary data.</text>
</comment>
<dbReference type="InterPro" id="IPR011990">
    <property type="entry name" value="TPR-like_helical_dom_sf"/>
</dbReference>
<keyword evidence="5" id="KW-0804">Transcription</keyword>
<evidence type="ECO:0000256" key="6">
    <source>
        <dbReference type="PROSITE-ProRule" id="PRU01091"/>
    </source>
</evidence>
<dbReference type="Gene3D" id="1.25.40.10">
    <property type="entry name" value="Tetratricopeptide repeat domain"/>
    <property type="match status" value="1"/>
</dbReference>
<dbReference type="Gene3D" id="1.10.10.10">
    <property type="entry name" value="Winged helix-like DNA-binding domain superfamily/Winged helix DNA-binding domain"/>
    <property type="match status" value="1"/>
</dbReference>
<evidence type="ECO:0000256" key="5">
    <source>
        <dbReference type="ARBA" id="ARBA00023163"/>
    </source>
</evidence>
<protein>
    <submittedName>
        <fullName evidence="8">AfsR/SARP family transcriptional regulator</fullName>
    </submittedName>
</protein>
<evidence type="ECO:0000256" key="2">
    <source>
        <dbReference type="ARBA" id="ARBA00023012"/>
    </source>
</evidence>
<dbReference type="GO" id="GO:0006355">
    <property type="term" value="P:regulation of DNA-templated transcription"/>
    <property type="evidence" value="ECO:0007669"/>
    <property type="project" value="InterPro"/>
</dbReference>
<evidence type="ECO:0000256" key="4">
    <source>
        <dbReference type="ARBA" id="ARBA00023125"/>
    </source>
</evidence>
<dbReference type="InterPro" id="IPR016032">
    <property type="entry name" value="Sig_transdc_resp-reg_C-effctor"/>
</dbReference>
<dbReference type="GO" id="GO:0003677">
    <property type="term" value="F:DNA binding"/>
    <property type="evidence" value="ECO:0007669"/>
    <property type="project" value="UniProtKB-UniRule"/>
</dbReference>
<evidence type="ECO:0000259" key="7">
    <source>
        <dbReference type="PROSITE" id="PS51755"/>
    </source>
</evidence>
<dbReference type="PANTHER" id="PTHR35807:SF1">
    <property type="entry name" value="TRANSCRIPTIONAL REGULATOR REDD"/>
    <property type="match status" value="1"/>
</dbReference>
<dbReference type="AlphaFoldDB" id="A0A6G4X986"/>
<keyword evidence="9" id="KW-1185">Reference proteome</keyword>
<dbReference type="InterPro" id="IPR036388">
    <property type="entry name" value="WH-like_DNA-bd_sf"/>
</dbReference>
<feature type="non-terminal residue" evidence="8">
    <location>
        <position position="275"/>
    </location>
</feature>
<evidence type="ECO:0000313" key="9">
    <source>
        <dbReference type="Proteomes" id="UP000477722"/>
    </source>
</evidence>
<dbReference type="SMART" id="SM01043">
    <property type="entry name" value="BTAD"/>
    <property type="match status" value="1"/>
</dbReference>
<organism evidence="8 9">
    <name type="scientific">Streptomyces boncukensis</name>
    <dbReference type="NCBI Taxonomy" id="2711219"/>
    <lineage>
        <taxon>Bacteria</taxon>
        <taxon>Bacillati</taxon>
        <taxon>Actinomycetota</taxon>
        <taxon>Actinomycetes</taxon>
        <taxon>Kitasatosporales</taxon>
        <taxon>Streptomycetaceae</taxon>
        <taxon>Streptomyces</taxon>
    </lineage>
</organism>
<keyword evidence="3" id="KW-0805">Transcription regulation</keyword>
<dbReference type="InterPro" id="IPR005158">
    <property type="entry name" value="BTAD"/>
</dbReference>
<keyword evidence="4 6" id="KW-0238">DNA-binding</keyword>
<dbReference type="Proteomes" id="UP000477722">
    <property type="component" value="Unassembled WGS sequence"/>
</dbReference>
<dbReference type="Pfam" id="PF00486">
    <property type="entry name" value="Trans_reg_C"/>
    <property type="match status" value="1"/>
</dbReference>
<dbReference type="RefSeq" id="WP_165302969.1">
    <property type="nucleotide sequence ID" value="NZ_JAAKZZ010000690.1"/>
</dbReference>
<evidence type="ECO:0000313" key="8">
    <source>
        <dbReference type="EMBL" id="NGO73314.1"/>
    </source>
</evidence>
<evidence type="ECO:0000256" key="1">
    <source>
        <dbReference type="ARBA" id="ARBA00005820"/>
    </source>
</evidence>
<reference evidence="8 9" key="1">
    <citation type="submission" date="2020-02" db="EMBL/GenBank/DDBJ databases">
        <title>Whole-genome analyses of novel actinobacteria.</title>
        <authorList>
            <person name="Sahin N."/>
            <person name="Tatar D."/>
        </authorList>
    </citation>
    <scope>NUCLEOTIDE SEQUENCE [LARGE SCALE GENOMIC DNA]</scope>
    <source>
        <strain evidence="8 9">SB3404</strain>
    </source>
</reference>
<dbReference type="GO" id="GO:0000160">
    <property type="term" value="P:phosphorelay signal transduction system"/>
    <property type="evidence" value="ECO:0007669"/>
    <property type="project" value="UniProtKB-KW"/>
</dbReference>
<sequence length="275" mass="30268">MGAEDLRERDTEQRDGQLRFAVLGPVRACRGERALNLGSPQQKALLAALLLRNGRTATAEELIDAIWGEEPPEQAKAALRTYASRIRKALEKNSGLLVSESGGYAMRTGPDTVLDLDTAQDLAMHAEKAASTGDHARARELYDRALACWGGEVLAHVPGPYAEAHRTRLEEWRLSLQEHRLDLDLQLGGHAEAVSELTALTAAHPLRERLRELLMLALYRSGRQAEALAVYADTRRLLTDELGVEPRPELAELQQRILEADEALSYEPDAASAPT</sequence>
<feature type="DNA-binding region" description="OmpR/PhoB-type" evidence="6">
    <location>
        <begin position="9"/>
        <end position="108"/>
    </location>
</feature>
<feature type="domain" description="OmpR/PhoB-type" evidence="7">
    <location>
        <begin position="9"/>
        <end position="108"/>
    </location>
</feature>
<dbReference type="PANTHER" id="PTHR35807">
    <property type="entry name" value="TRANSCRIPTIONAL REGULATOR REDD-RELATED"/>
    <property type="match status" value="1"/>
</dbReference>
<dbReference type="InterPro" id="IPR001867">
    <property type="entry name" value="OmpR/PhoB-type_DNA-bd"/>
</dbReference>
<dbReference type="SUPFAM" id="SSF46894">
    <property type="entry name" value="C-terminal effector domain of the bipartite response regulators"/>
    <property type="match status" value="1"/>
</dbReference>